<keyword evidence="2" id="KW-1185">Reference proteome</keyword>
<name>A0A4R9K552_9LEPT</name>
<organism evidence="1 2">
    <name type="scientific">Leptospira ognonensis</name>
    <dbReference type="NCBI Taxonomy" id="2484945"/>
    <lineage>
        <taxon>Bacteria</taxon>
        <taxon>Pseudomonadati</taxon>
        <taxon>Spirochaetota</taxon>
        <taxon>Spirochaetia</taxon>
        <taxon>Leptospirales</taxon>
        <taxon>Leptospiraceae</taxon>
        <taxon>Leptospira</taxon>
    </lineage>
</organism>
<accession>A0A4R9K552</accession>
<protein>
    <submittedName>
        <fullName evidence="1">Uncharacterized protein</fullName>
    </submittedName>
</protein>
<proteinExistence type="predicted"/>
<gene>
    <name evidence="1" type="ORF">EHQ58_07815</name>
</gene>
<dbReference type="EMBL" id="RQGD01000022">
    <property type="protein sequence ID" value="TGL60390.1"/>
    <property type="molecule type" value="Genomic_DNA"/>
</dbReference>
<comment type="caution">
    <text evidence="1">The sequence shown here is derived from an EMBL/GenBank/DDBJ whole genome shotgun (WGS) entry which is preliminary data.</text>
</comment>
<evidence type="ECO:0000313" key="2">
    <source>
        <dbReference type="Proteomes" id="UP000297693"/>
    </source>
</evidence>
<sequence>MIPRKFDWGKNIVKSRIKYLREAHPKDSEDVSFWYALSLTFDEKNFYLQYGFPHSKMEKIEEIQSKFQSLFLSIIKPILSSKWNQLAVTLQKSASKHLESPFSPLFDKAVFLEYEVRINQTILTCHVIVPKAFIDFLWTVDLDGKVSESSEPLLHFINLNQKWIGERYPEPYQVYFHTNENRKYPILLFEFLSIICQADIMLTIQNYFVANGMKTIDLQKLFFYYKSDPVTHENKLFLDEDFDEISIKKLLPPGMKNEWDLFPVHWENRTGLMSIAYQFDEFIAKNREIMQELFDACKNGKIAYTSQTRYVLYSEFEKLLLEETLTELKNINIANLGLFLKLKEVPKANVQQFFYSFKSDDLGFVFLDWEKELSKIQSFVSKKFYEEVSEDLAAKSLKLQKQVLDLNSLLTIKKKFVSELILLTSEEYV</sequence>
<dbReference type="AlphaFoldDB" id="A0A4R9K552"/>
<dbReference type="Proteomes" id="UP000297693">
    <property type="component" value="Unassembled WGS sequence"/>
</dbReference>
<reference evidence="1" key="1">
    <citation type="journal article" date="2019" name="PLoS Negl. Trop. Dis.">
        <title>Revisiting the worldwide diversity of Leptospira species in the environment.</title>
        <authorList>
            <person name="Vincent A.T."/>
            <person name="Schiettekatte O."/>
            <person name="Bourhy P."/>
            <person name="Veyrier F.J."/>
            <person name="Picardeau M."/>
        </authorList>
    </citation>
    <scope>NUCLEOTIDE SEQUENCE [LARGE SCALE GENOMIC DNA]</scope>
    <source>
        <strain evidence="1">201702476</strain>
    </source>
</reference>
<evidence type="ECO:0000313" key="1">
    <source>
        <dbReference type="EMBL" id="TGL60390.1"/>
    </source>
</evidence>